<proteinExistence type="predicted"/>
<organism evidence="1 2">
    <name type="scientific">candidate division WWE3 bacterium</name>
    <dbReference type="NCBI Taxonomy" id="2053526"/>
    <lineage>
        <taxon>Bacteria</taxon>
        <taxon>Katanobacteria</taxon>
    </lineage>
</organism>
<sequence>MEIIKEISENELILLFLKSELYSNRFGKQITDQIQKDNQNENIITNPDLSKETQNVYRRRLLEKYRGYGINKHLFDNFPEKITWHRYLITKSELEKVKYINYDYWNKLSSETRLPVIAARNIKNGLEIFNVSNNNFINASKYIKSGGEFPPIILVCKSLEDDIVILEGHLRVTAYFLEPECIPYKLEVVLGVSKDFANWKLY</sequence>
<dbReference type="EMBL" id="JAAZNV010000007">
    <property type="protein sequence ID" value="NMB91700.1"/>
    <property type="molecule type" value="Genomic_DNA"/>
</dbReference>
<dbReference type="Proteomes" id="UP000590542">
    <property type="component" value="Unassembled WGS sequence"/>
</dbReference>
<reference evidence="1 2" key="1">
    <citation type="journal article" date="2020" name="Biotechnol. Biofuels">
        <title>New insights from the biogas microbiome by comprehensive genome-resolved metagenomics of nearly 1600 species originating from multiple anaerobic digesters.</title>
        <authorList>
            <person name="Campanaro S."/>
            <person name="Treu L."/>
            <person name="Rodriguez-R L.M."/>
            <person name="Kovalovszki A."/>
            <person name="Ziels R.M."/>
            <person name="Maus I."/>
            <person name="Zhu X."/>
            <person name="Kougias P.G."/>
            <person name="Basile A."/>
            <person name="Luo G."/>
            <person name="Schluter A."/>
            <person name="Konstantinidis K.T."/>
            <person name="Angelidaki I."/>
        </authorList>
    </citation>
    <scope>NUCLEOTIDE SEQUENCE [LARGE SCALE GENOMIC DNA]</scope>
    <source>
        <strain evidence="1">AS27yjCOA_202</strain>
    </source>
</reference>
<evidence type="ECO:0000313" key="1">
    <source>
        <dbReference type="EMBL" id="NMB91700.1"/>
    </source>
</evidence>
<evidence type="ECO:0000313" key="2">
    <source>
        <dbReference type="Proteomes" id="UP000590542"/>
    </source>
</evidence>
<comment type="caution">
    <text evidence="1">The sequence shown here is derived from an EMBL/GenBank/DDBJ whole genome shotgun (WGS) entry which is preliminary data.</text>
</comment>
<accession>A0A7X9HSZ7</accession>
<name>A0A7X9HSZ7_UNCKA</name>
<gene>
    <name evidence="1" type="ORF">GYA37_02525</name>
</gene>
<dbReference type="AlphaFoldDB" id="A0A7X9HSZ7"/>
<protein>
    <submittedName>
        <fullName evidence="1">Uncharacterized protein</fullName>
    </submittedName>
</protein>